<dbReference type="STRING" id="1121279.SAMN02745887_00853"/>
<dbReference type="EMBL" id="FPKR01000003">
    <property type="protein sequence ID" value="SFZ73489.1"/>
    <property type="molecule type" value="Genomic_DNA"/>
</dbReference>
<keyword evidence="5" id="KW-1185">Reference proteome</keyword>
<dbReference type="PANTHER" id="PTHR35936">
    <property type="entry name" value="MEMBRANE-BOUND LYTIC MUREIN TRANSGLYCOSYLASE F"/>
    <property type="match status" value="1"/>
</dbReference>
<name>A0A1K2HAE5_9NEIS</name>
<organism evidence="4 5">
    <name type="scientific">Chitinimonas taiwanensis DSM 18899</name>
    <dbReference type="NCBI Taxonomy" id="1121279"/>
    <lineage>
        <taxon>Bacteria</taxon>
        <taxon>Pseudomonadati</taxon>
        <taxon>Pseudomonadota</taxon>
        <taxon>Betaproteobacteria</taxon>
        <taxon>Neisseriales</taxon>
        <taxon>Chitinibacteraceae</taxon>
        <taxon>Chitinimonas</taxon>
    </lineage>
</organism>
<sequence length="254" mass="28410">MRCLRRLILLLYCALPLAAHAVVVGAEDDWYPYAGVADGKPVGFAVDIVSAAFRAAKLPLQLSSLPYSRCMTLTRQNKLAACFNTLRNPRLEQQYRWHSTPLFRARILIFAERHNQQSQLGAADLLGQRVAITNGYDYGAEFDNDPSIRRDPGLRDIDALRKLAAGRVSYALVYEAVAEHLMRGHPELAQAIKPVGTLIEAELFLSFAPKRPDSAQLVEQFEQGLRSLHQSGEYQRIAARWRQPFRPAGPVVGD</sequence>
<dbReference type="InterPro" id="IPR001638">
    <property type="entry name" value="Solute-binding_3/MltF_N"/>
</dbReference>
<evidence type="ECO:0000256" key="2">
    <source>
        <dbReference type="SAM" id="SignalP"/>
    </source>
</evidence>
<keyword evidence="1 2" id="KW-0732">Signal</keyword>
<evidence type="ECO:0000259" key="3">
    <source>
        <dbReference type="SMART" id="SM00062"/>
    </source>
</evidence>
<dbReference type="Proteomes" id="UP000186513">
    <property type="component" value="Unassembled WGS sequence"/>
</dbReference>
<gene>
    <name evidence="4" type="ORF">SAMN02745887_00853</name>
</gene>
<reference evidence="4 5" key="1">
    <citation type="submission" date="2016-11" db="EMBL/GenBank/DDBJ databases">
        <authorList>
            <person name="Jaros S."/>
            <person name="Januszkiewicz K."/>
            <person name="Wedrychowicz H."/>
        </authorList>
    </citation>
    <scope>NUCLEOTIDE SEQUENCE [LARGE SCALE GENOMIC DNA]</scope>
    <source>
        <strain evidence="4 5">DSM 18899</strain>
    </source>
</reference>
<dbReference type="Gene3D" id="3.40.190.10">
    <property type="entry name" value="Periplasmic binding protein-like II"/>
    <property type="match status" value="2"/>
</dbReference>
<evidence type="ECO:0000313" key="4">
    <source>
        <dbReference type="EMBL" id="SFZ73489.1"/>
    </source>
</evidence>
<evidence type="ECO:0000313" key="5">
    <source>
        <dbReference type="Proteomes" id="UP000186513"/>
    </source>
</evidence>
<feature type="domain" description="Solute-binding protein family 3/N-terminal" evidence="3">
    <location>
        <begin position="21"/>
        <end position="244"/>
    </location>
</feature>
<accession>A0A1K2HAE5</accession>
<dbReference type="PANTHER" id="PTHR35936:SF6">
    <property type="entry name" value="AMINO ACID ABC TRANSPORTER SUBSTRATE-BINDING PAAT FAMILY PROTEIN"/>
    <property type="match status" value="1"/>
</dbReference>
<dbReference type="Pfam" id="PF00497">
    <property type="entry name" value="SBP_bac_3"/>
    <property type="match status" value="1"/>
</dbReference>
<dbReference type="RefSeq" id="WP_072427400.1">
    <property type="nucleotide sequence ID" value="NZ_FPKR01000003.1"/>
</dbReference>
<dbReference type="SUPFAM" id="SSF53850">
    <property type="entry name" value="Periplasmic binding protein-like II"/>
    <property type="match status" value="1"/>
</dbReference>
<evidence type="ECO:0000256" key="1">
    <source>
        <dbReference type="ARBA" id="ARBA00022729"/>
    </source>
</evidence>
<protein>
    <submittedName>
        <fullName evidence="4">Polar amino acid transport system substrate-binding protein</fullName>
    </submittedName>
</protein>
<proteinExistence type="predicted"/>
<feature type="chain" id="PRO_5012566369" evidence="2">
    <location>
        <begin position="22"/>
        <end position="254"/>
    </location>
</feature>
<feature type="signal peptide" evidence="2">
    <location>
        <begin position="1"/>
        <end position="21"/>
    </location>
</feature>
<dbReference type="SMART" id="SM00062">
    <property type="entry name" value="PBPb"/>
    <property type="match status" value="1"/>
</dbReference>
<dbReference type="AlphaFoldDB" id="A0A1K2HAE5"/>